<proteinExistence type="predicted"/>
<evidence type="ECO:0000313" key="1">
    <source>
        <dbReference type="EMBL" id="KAJ8271987.1"/>
    </source>
</evidence>
<dbReference type="AlphaFoldDB" id="A0A9Q1DJ46"/>
<dbReference type="Proteomes" id="UP001152803">
    <property type="component" value="Unassembled WGS sequence"/>
</dbReference>
<keyword evidence="2" id="KW-1185">Reference proteome</keyword>
<gene>
    <name evidence="1" type="ORF">COCON_G00108460</name>
</gene>
<organism evidence="1 2">
    <name type="scientific">Conger conger</name>
    <name type="common">Conger eel</name>
    <name type="synonym">Muraena conger</name>
    <dbReference type="NCBI Taxonomy" id="82655"/>
    <lineage>
        <taxon>Eukaryota</taxon>
        <taxon>Metazoa</taxon>
        <taxon>Chordata</taxon>
        <taxon>Craniata</taxon>
        <taxon>Vertebrata</taxon>
        <taxon>Euteleostomi</taxon>
        <taxon>Actinopterygii</taxon>
        <taxon>Neopterygii</taxon>
        <taxon>Teleostei</taxon>
        <taxon>Anguilliformes</taxon>
        <taxon>Congridae</taxon>
        <taxon>Conger</taxon>
    </lineage>
</organism>
<comment type="caution">
    <text evidence="1">The sequence shown here is derived from an EMBL/GenBank/DDBJ whole genome shotgun (WGS) entry which is preliminary data.</text>
</comment>
<accession>A0A9Q1DJ46</accession>
<sequence length="103" mass="11867">MAARLILERDSPIARGGGRWAANHSALWPRMPLVVPALWALPGSHRQRSSSSERLRCFSFASSYRRLIWHDRGVREPWVLFMSDARLLKPTWGSLHLTRGDEF</sequence>
<evidence type="ECO:0000313" key="2">
    <source>
        <dbReference type="Proteomes" id="UP001152803"/>
    </source>
</evidence>
<protein>
    <submittedName>
        <fullName evidence="1">Uncharacterized protein</fullName>
    </submittedName>
</protein>
<reference evidence="1" key="1">
    <citation type="journal article" date="2023" name="Science">
        <title>Genome structures resolve the early diversification of teleost fishes.</title>
        <authorList>
            <person name="Parey E."/>
            <person name="Louis A."/>
            <person name="Montfort J."/>
            <person name="Bouchez O."/>
            <person name="Roques C."/>
            <person name="Iampietro C."/>
            <person name="Lluch J."/>
            <person name="Castinel A."/>
            <person name="Donnadieu C."/>
            <person name="Desvignes T."/>
            <person name="Floi Bucao C."/>
            <person name="Jouanno E."/>
            <person name="Wen M."/>
            <person name="Mejri S."/>
            <person name="Dirks R."/>
            <person name="Jansen H."/>
            <person name="Henkel C."/>
            <person name="Chen W.J."/>
            <person name="Zahm M."/>
            <person name="Cabau C."/>
            <person name="Klopp C."/>
            <person name="Thompson A.W."/>
            <person name="Robinson-Rechavi M."/>
            <person name="Braasch I."/>
            <person name="Lecointre G."/>
            <person name="Bobe J."/>
            <person name="Postlethwait J.H."/>
            <person name="Berthelot C."/>
            <person name="Roest Crollius H."/>
            <person name="Guiguen Y."/>
        </authorList>
    </citation>
    <scope>NUCLEOTIDE SEQUENCE</scope>
    <source>
        <strain evidence="1">Concon-B</strain>
    </source>
</reference>
<dbReference type="EMBL" id="JAFJMO010000007">
    <property type="protein sequence ID" value="KAJ8271987.1"/>
    <property type="molecule type" value="Genomic_DNA"/>
</dbReference>
<name>A0A9Q1DJ46_CONCO</name>